<reference evidence="12" key="1">
    <citation type="submission" date="2025-08" db="UniProtKB">
        <authorList>
            <consortium name="Ensembl"/>
        </authorList>
    </citation>
    <scope>IDENTIFICATION</scope>
</reference>
<keyword evidence="4 8" id="KW-1000">Mitochondrion outer membrane</keyword>
<keyword evidence="7" id="KW-0472">Membrane</keyword>
<reference evidence="12" key="2">
    <citation type="submission" date="2025-09" db="UniProtKB">
        <authorList>
            <consortium name="Ensembl"/>
        </authorList>
    </citation>
    <scope>IDENTIFICATION</scope>
</reference>
<evidence type="ECO:0000256" key="8">
    <source>
        <dbReference type="PIRNR" id="PIRNR038150"/>
    </source>
</evidence>
<dbReference type="SUPFAM" id="SSF47616">
    <property type="entry name" value="GST C-terminal domain-like"/>
    <property type="match status" value="1"/>
</dbReference>
<sequence>MAAAHMELLCWRGDWGLPSVDSGCLIVMAYAHFSNAPVKLKKTGNPRESLTGCLPILKSGEKTISKPLNILNCFRKEQYNADYDLSPKQGADTMAFVALIEEKLFPALLHTFWVDDQNYTGVTRPWYASTMPFPFNMLAPYRSSRQALTRLKLSVGRPPYMSLAEMEAQIYWDAKECLNLLSFQLGEKAFFFGEMPSSLDAVVFGHLAPLLKAPLLTKKLQLHLKAIENLCAFCERVLMRCFPGQAPVNFPLSGSPAGPNQQDAKLRKLTQLVNMESNLIEKMDGNLRASPKVARREMSNPSMTASTPTENGAPSPFLLPSA</sequence>
<accession>S4RMW0</accession>
<feature type="compositionally biased region" description="Polar residues" evidence="9">
    <location>
        <begin position="299"/>
        <end position="312"/>
    </location>
</feature>
<dbReference type="SFLD" id="SFLDS00019">
    <property type="entry name" value="Glutathione_Transferase_(cytos"/>
    <property type="match status" value="1"/>
</dbReference>
<protein>
    <recommendedName>
        <fullName evidence="8">Metaxin</fullName>
    </recommendedName>
</protein>
<dbReference type="Ensembl" id="ENSPMAT00000006575.1">
    <property type="protein sequence ID" value="ENSPMAP00000006546.1"/>
    <property type="gene ID" value="ENSPMAG00000005920.1"/>
</dbReference>
<dbReference type="InterPro" id="IPR040079">
    <property type="entry name" value="Glutathione_S-Trfase"/>
</dbReference>
<feature type="domain" description="Mitochondrial outer membrane transport complex Sam37/metaxin N-terminal" evidence="10">
    <location>
        <begin position="24"/>
        <end position="142"/>
    </location>
</feature>
<evidence type="ECO:0000313" key="12">
    <source>
        <dbReference type="Ensembl" id="ENSPMAP00000006546.1"/>
    </source>
</evidence>
<evidence type="ECO:0000256" key="5">
    <source>
        <dbReference type="ARBA" id="ARBA00022927"/>
    </source>
</evidence>
<evidence type="ECO:0000256" key="3">
    <source>
        <dbReference type="ARBA" id="ARBA00022448"/>
    </source>
</evidence>
<dbReference type="InterPro" id="IPR019564">
    <property type="entry name" value="Sam37/metaxin_N"/>
</dbReference>
<dbReference type="PANTHER" id="PTHR12289:SF30">
    <property type="entry name" value="METAXIN-3"/>
    <property type="match status" value="1"/>
</dbReference>
<dbReference type="GeneTree" id="ENSGT00950000182919"/>
<evidence type="ECO:0000259" key="11">
    <source>
        <dbReference type="Pfam" id="PF17171"/>
    </source>
</evidence>
<feature type="region of interest" description="Disordered" evidence="9">
    <location>
        <begin position="288"/>
        <end position="322"/>
    </location>
</feature>
<evidence type="ECO:0000256" key="6">
    <source>
        <dbReference type="ARBA" id="ARBA00023128"/>
    </source>
</evidence>
<evidence type="ECO:0000256" key="2">
    <source>
        <dbReference type="ARBA" id="ARBA00009170"/>
    </source>
</evidence>
<keyword evidence="6" id="KW-0496">Mitochondrion</keyword>
<evidence type="ECO:0000256" key="9">
    <source>
        <dbReference type="SAM" id="MobiDB-lite"/>
    </source>
</evidence>
<dbReference type="PANTHER" id="PTHR12289">
    <property type="entry name" value="METAXIN RELATED"/>
    <property type="match status" value="1"/>
</dbReference>
<organism evidence="12">
    <name type="scientific">Petromyzon marinus</name>
    <name type="common">Sea lamprey</name>
    <dbReference type="NCBI Taxonomy" id="7757"/>
    <lineage>
        <taxon>Eukaryota</taxon>
        <taxon>Metazoa</taxon>
        <taxon>Chordata</taxon>
        <taxon>Craniata</taxon>
        <taxon>Vertebrata</taxon>
        <taxon>Cyclostomata</taxon>
        <taxon>Hyperoartia</taxon>
        <taxon>Petromyzontiformes</taxon>
        <taxon>Petromyzontidae</taxon>
        <taxon>Petromyzon</taxon>
    </lineage>
</organism>
<dbReference type="Pfam" id="PF10568">
    <property type="entry name" value="Tom37"/>
    <property type="match status" value="1"/>
</dbReference>
<dbReference type="CDD" id="cd03078">
    <property type="entry name" value="GST_N_Metaxin1_like"/>
    <property type="match status" value="1"/>
</dbReference>
<dbReference type="GO" id="GO:0001401">
    <property type="term" value="C:SAM complex"/>
    <property type="evidence" value="ECO:0007669"/>
    <property type="project" value="InterPro"/>
</dbReference>
<dbReference type="STRING" id="7757.ENSPMAP00000006546"/>
<dbReference type="GO" id="GO:0015031">
    <property type="term" value="P:protein transport"/>
    <property type="evidence" value="ECO:0007669"/>
    <property type="project" value="UniProtKB-KW"/>
</dbReference>
<dbReference type="InterPro" id="IPR050931">
    <property type="entry name" value="Mito_Protein_Transport_Metaxin"/>
</dbReference>
<dbReference type="GO" id="GO:0007005">
    <property type="term" value="P:mitochondrion organization"/>
    <property type="evidence" value="ECO:0007669"/>
    <property type="project" value="InterPro"/>
</dbReference>
<dbReference type="AlphaFoldDB" id="S4RMW0"/>
<dbReference type="SFLD" id="SFLDG01180">
    <property type="entry name" value="SUF1"/>
    <property type="match status" value="1"/>
</dbReference>
<dbReference type="InterPro" id="IPR036282">
    <property type="entry name" value="Glutathione-S-Trfase_C_sf"/>
</dbReference>
<keyword evidence="3" id="KW-0813">Transport</keyword>
<evidence type="ECO:0000256" key="1">
    <source>
        <dbReference type="ARBA" id="ARBA00004294"/>
    </source>
</evidence>
<dbReference type="OMA" id="ANYFFGN"/>
<proteinExistence type="inferred from homology"/>
<dbReference type="HOGENOM" id="CLU_044137_5_1_1"/>
<evidence type="ECO:0000256" key="7">
    <source>
        <dbReference type="ARBA" id="ARBA00023136"/>
    </source>
</evidence>
<feature type="domain" description="Metaxin glutathione S-transferase" evidence="11">
    <location>
        <begin position="174"/>
        <end position="237"/>
    </location>
</feature>
<keyword evidence="5" id="KW-0653">Protein transport</keyword>
<name>S4RMW0_PETMA</name>
<dbReference type="Pfam" id="PF17171">
    <property type="entry name" value="GST_C_6"/>
    <property type="match status" value="1"/>
</dbReference>
<comment type="similarity">
    <text evidence="2 8">Belongs to the metaxin family.</text>
</comment>
<dbReference type="InterPro" id="IPR017410">
    <property type="entry name" value="Metaxin1/3"/>
</dbReference>
<evidence type="ECO:0000256" key="4">
    <source>
        <dbReference type="ARBA" id="ARBA00022787"/>
    </source>
</evidence>
<dbReference type="CDD" id="cd03212">
    <property type="entry name" value="GST_C_Metaxin1_3"/>
    <property type="match status" value="1"/>
</dbReference>
<dbReference type="InterPro" id="IPR033468">
    <property type="entry name" value="Metaxin_GST"/>
</dbReference>
<evidence type="ECO:0000259" key="10">
    <source>
        <dbReference type="Pfam" id="PF10568"/>
    </source>
</evidence>
<dbReference type="PIRSF" id="PIRSF038150">
    <property type="entry name" value="Metaxin"/>
    <property type="match status" value="1"/>
</dbReference>
<comment type="subcellular location">
    <subcellularLocation>
        <location evidence="1 8">Mitochondrion outer membrane</location>
    </subcellularLocation>
</comment>